<dbReference type="PANTHER" id="PTHR45973">
    <property type="entry name" value="PROTEIN PHOSPHATASE 1 REGULATORY SUBUNIT SDS22-RELATED"/>
    <property type="match status" value="1"/>
</dbReference>
<dbReference type="Pfam" id="PF14580">
    <property type="entry name" value="LRR_9"/>
    <property type="match status" value="1"/>
</dbReference>
<feature type="coiled-coil region" evidence="3">
    <location>
        <begin position="186"/>
        <end position="227"/>
    </location>
</feature>
<reference evidence="5" key="2">
    <citation type="submission" date="2025-09" db="UniProtKB">
        <authorList>
            <consortium name="Ensembl"/>
        </authorList>
    </citation>
    <scope>IDENTIFICATION</scope>
</reference>
<keyword evidence="6" id="KW-1185">Reference proteome</keyword>
<evidence type="ECO:0000313" key="6">
    <source>
        <dbReference type="Proteomes" id="UP000261420"/>
    </source>
</evidence>
<proteinExistence type="predicted"/>
<dbReference type="Gene3D" id="3.80.10.10">
    <property type="entry name" value="Ribonuclease Inhibitor"/>
    <property type="match status" value="1"/>
</dbReference>
<accession>A0A3B4V6X6</accession>
<reference evidence="5" key="1">
    <citation type="submission" date="2025-08" db="UniProtKB">
        <authorList>
            <consortium name="Ensembl"/>
        </authorList>
    </citation>
    <scope>IDENTIFICATION</scope>
</reference>
<dbReference type="InterPro" id="IPR032675">
    <property type="entry name" value="LRR_dom_sf"/>
</dbReference>
<keyword evidence="2" id="KW-0677">Repeat</keyword>
<evidence type="ECO:0000256" key="2">
    <source>
        <dbReference type="ARBA" id="ARBA00022737"/>
    </source>
</evidence>
<keyword evidence="3" id="KW-0175">Coiled coil</keyword>
<dbReference type="InterPro" id="IPR001611">
    <property type="entry name" value="Leu-rich_rpt"/>
</dbReference>
<dbReference type="PROSITE" id="PS51450">
    <property type="entry name" value="LRR"/>
    <property type="match status" value="2"/>
</dbReference>
<name>A0A3B4V6X6_SERDU</name>
<evidence type="ECO:0000256" key="3">
    <source>
        <dbReference type="SAM" id="Coils"/>
    </source>
</evidence>
<dbReference type="Proteomes" id="UP000261420">
    <property type="component" value="Unplaced"/>
</dbReference>
<dbReference type="PANTHER" id="PTHR45973:SF36">
    <property type="entry name" value="CENTRIOLIN"/>
    <property type="match status" value="1"/>
</dbReference>
<dbReference type="SUPFAM" id="SSF52075">
    <property type="entry name" value="Outer arm dynein light chain 1"/>
    <property type="match status" value="1"/>
</dbReference>
<sequence length="392" mass="44769">PLLSGIRYITEELLLKLTGCRSLALVRSLNLSSSTADKHIKFIETLHVCQRLQVLNLNHNMIQRMERLNALSQLRECSCNAKITPNIVIEGLEHLSSLQHLNLSHNRIDHCPLVAGEKLRSLHTRIEGLEHLSSLQHLNFLSELSLSGNPASALPHSRLFLLYHLRSLDRLDDLPVTQEERGHALQRFNTEELERLQREVDSSQSELSRLQREQQAAVTRLNQQEATNQTLIAQTQTQQHTHTLLERELHTKTQLLEKTTAELTRAFHRLYELEQELTFYKLDTKLSPLPPCSIQEVDTVAESPYIGKARHIRNMITSTRRNSSSSSSSSPSSLQSQKGSNIHTDVGSSHLLLEDSRRQQNTGKHGKIVVSDVRKYFCGKFNFHTHQRPDVR</sequence>
<dbReference type="Ensembl" id="ENSSDUT00000026992.1">
    <property type="protein sequence ID" value="ENSSDUP00000026523.1"/>
    <property type="gene ID" value="ENSSDUG00000019216.1"/>
</dbReference>
<dbReference type="AlphaFoldDB" id="A0A3B4V6X6"/>
<evidence type="ECO:0000256" key="4">
    <source>
        <dbReference type="SAM" id="MobiDB-lite"/>
    </source>
</evidence>
<dbReference type="GeneTree" id="ENSGT00940000155434"/>
<feature type="region of interest" description="Disordered" evidence="4">
    <location>
        <begin position="318"/>
        <end position="342"/>
    </location>
</feature>
<dbReference type="InterPro" id="IPR050576">
    <property type="entry name" value="Cilia_flagella_integrity"/>
</dbReference>
<evidence type="ECO:0000313" key="5">
    <source>
        <dbReference type="Ensembl" id="ENSSDUP00000026523.1"/>
    </source>
</evidence>
<feature type="compositionally biased region" description="Low complexity" evidence="4">
    <location>
        <begin position="323"/>
        <end position="333"/>
    </location>
</feature>
<keyword evidence="1" id="KW-0433">Leucine-rich repeat</keyword>
<organism evidence="5 6">
    <name type="scientific">Seriola dumerili</name>
    <name type="common">Greater amberjack</name>
    <name type="synonym">Caranx dumerili</name>
    <dbReference type="NCBI Taxonomy" id="41447"/>
    <lineage>
        <taxon>Eukaryota</taxon>
        <taxon>Metazoa</taxon>
        <taxon>Chordata</taxon>
        <taxon>Craniata</taxon>
        <taxon>Vertebrata</taxon>
        <taxon>Euteleostomi</taxon>
        <taxon>Actinopterygii</taxon>
        <taxon>Neopterygii</taxon>
        <taxon>Teleostei</taxon>
        <taxon>Neoteleostei</taxon>
        <taxon>Acanthomorphata</taxon>
        <taxon>Carangaria</taxon>
        <taxon>Carangiformes</taxon>
        <taxon>Carangidae</taxon>
        <taxon>Seriola</taxon>
    </lineage>
</organism>
<protein>
    <submittedName>
        <fullName evidence="5">Uncharacterized protein</fullName>
    </submittedName>
</protein>
<evidence type="ECO:0000256" key="1">
    <source>
        <dbReference type="ARBA" id="ARBA00022614"/>
    </source>
</evidence>